<evidence type="ECO:0000256" key="3">
    <source>
        <dbReference type="ARBA" id="ARBA00023054"/>
    </source>
</evidence>
<evidence type="ECO:0000256" key="5">
    <source>
        <dbReference type="ARBA" id="ARBA00023163"/>
    </source>
</evidence>
<sequence>MEENYCSIVPYHDPTTDDLYTTEQILMFGDENPCLGFAKYPEIPEPSSAPNNAILHNQTNGGGVDDINNILDPDDPLSDAFIWGMINGDDDLSDGNVAAVGGGENYEAGSSGNNGESTMIEQGNNLRNFDSEMPPSGSGFGNPIQLSVWPFPPTPYNCSCCHILREIIHTNGKHVSNLEIHGRLGIISHGVLDIYEMDLSTGNHEYQMFDFCKESIDSVKNFLVQYCQDRKQAGYTLIQDPLSVFYEALCVGFNERENRDDVFPPPSSTFSGFSQKGIGKMSQQDTASFQNVENNGSSRQEILSKHKGEESSSRGPSKSSLASQRERTGKLKLKDFSEFFHLPINDAAKRMKVCPTVIKKKCRQGGLTRWPYRKIKGIKRKISMKKDSLTAATTEERACILEELQTLEQELENIFAELSRC</sequence>
<evidence type="ECO:0000256" key="2">
    <source>
        <dbReference type="ARBA" id="ARBA00023015"/>
    </source>
</evidence>
<evidence type="ECO:0000256" key="6">
    <source>
        <dbReference type="ARBA" id="ARBA00023242"/>
    </source>
</evidence>
<dbReference type="PANTHER" id="PTHR46373:SF5">
    <property type="entry name" value="RWP-RK DOMAIN PROTEIN"/>
    <property type="match status" value="1"/>
</dbReference>
<name>A0ABD2Y280_9GENT</name>
<evidence type="ECO:0000259" key="9">
    <source>
        <dbReference type="PROSITE" id="PS51519"/>
    </source>
</evidence>
<feature type="compositionally biased region" description="Basic and acidic residues" evidence="8">
    <location>
        <begin position="302"/>
        <end position="312"/>
    </location>
</feature>
<proteinExistence type="predicted"/>
<comment type="function">
    <text evidence="1">Putative transcription factor.</text>
</comment>
<feature type="compositionally biased region" description="Low complexity" evidence="8">
    <location>
        <begin position="313"/>
        <end position="323"/>
    </location>
</feature>
<evidence type="ECO:0000256" key="7">
    <source>
        <dbReference type="SAM" id="Coils"/>
    </source>
</evidence>
<feature type="coiled-coil region" evidence="7">
    <location>
        <begin position="390"/>
        <end position="417"/>
    </location>
</feature>
<dbReference type="PROSITE" id="PS51519">
    <property type="entry name" value="RWP_RK"/>
    <property type="match status" value="1"/>
</dbReference>
<dbReference type="EMBL" id="JBJUIK010000016">
    <property type="protein sequence ID" value="KAL3500840.1"/>
    <property type="molecule type" value="Genomic_DNA"/>
</dbReference>
<keyword evidence="3 7" id="KW-0175">Coiled coil</keyword>
<dbReference type="PANTHER" id="PTHR46373">
    <property type="entry name" value="PROTEIN RKD4"/>
    <property type="match status" value="1"/>
</dbReference>
<dbReference type="Pfam" id="PF02042">
    <property type="entry name" value="RWP-RK"/>
    <property type="match status" value="1"/>
</dbReference>
<organism evidence="10 11">
    <name type="scientific">Cinchona calisaya</name>
    <dbReference type="NCBI Taxonomy" id="153742"/>
    <lineage>
        <taxon>Eukaryota</taxon>
        <taxon>Viridiplantae</taxon>
        <taxon>Streptophyta</taxon>
        <taxon>Embryophyta</taxon>
        <taxon>Tracheophyta</taxon>
        <taxon>Spermatophyta</taxon>
        <taxon>Magnoliopsida</taxon>
        <taxon>eudicotyledons</taxon>
        <taxon>Gunneridae</taxon>
        <taxon>Pentapetalae</taxon>
        <taxon>asterids</taxon>
        <taxon>lamiids</taxon>
        <taxon>Gentianales</taxon>
        <taxon>Rubiaceae</taxon>
        <taxon>Cinchonoideae</taxon>
        <taxon>Cinchoneae</taxon>
        <taxon>Cinchona</taxon>
    </lineage>
</organism>
<evidence type="ECO:0000256" key="1">
    <source>
        <dbReference type="ARBA" id="ARBA00004049"/>
    </source>
</evidence>
<dbReference type="InterPro" id="IPR003035">
    <property type="entry name" value="RWP-RK_dom"/>
</dbReference>
<reference evidence="10 11" key="1">
    <citation type="submission" date="2024-11" db="EMBL/GenBank/DDBJ databases">
        <title>A near-complete genome assembly of Cinchona calisaya.</title>
        <authorList>
            <person name="Lian D.C."/>
            <person name="Zhao X.W."/>
            <person name="Wei L."/>
        </authorList>
    </citation>
    <scope>NUCLEOTIDE SEQUENCE [LARGE SCALE GENOMIC DNA]</scope>
    <source>
        <tissue evidence="10">Nenye</tissue>
    </source>
</reference>
<accession>A0ABD2Y280</accession>
<keyword evidence="4" id="KW-0238">DNA-binding</keyword>
<feature type="region of interest" description="Disordered" evidence="8">
    <location>
        <begin position="293"/>
        <end position="325"/>
    </location>
</feature>
<evidence type="ECO:0000256" key="8">
    <source>
        <dbReference type="SAM" id="MobiDB-lite"/>
    </source>
</evidence>
<feature type="domain" description="RWP-RK" evidence="9">
    <location>
        <begin position="318"/>
        <end position="398"/>
    </location>
</feature>
<dbReference type="Proteomes" id="UP001630127">
    <property type="component" value="Unassembled WGS sequence"/>
</dbReference>
<evidence type="ECO:0000313" key="10">
    <source>
        <dbReference type="EMBL" id="KAL3500840.1"/>
    </source>
</evidence>
<gene>
    <name evidence="10" type="ORF">ACH5RR_039933</name>
</gene>
<keyword evidence="5" id="KW-0804">Transcription</keyword>
<keyword evidence="2" id="KW-0805">Transcription regulation</keyword>
<dbReference type="AlphaFoldDB" id="A0ABD2Y280"/>
<keyword evidence="6" id="KW-0539">Nucleus</keyword>
<protein>
    <recommendedName>
        <fullName evidence="9">RWP-RK domain-containing protein</fullName>
    </recommendedName>
</protein>
<evidence type="ECO:0000313" key="11">
    <source>
        <dbReference type="Proteomes" id="UP001630127"/>
    </source>
</evidence>
<keyword evidence="11" id="KW-1185">Reference proteome</keyword>
<dbReference type="GO" id="GO:0003677">
    <property type="term" value="F:DNA binding"/>
    <property type="evidence" value="ECO:0007669"/>
    <property type="project" value="UniProtKB-KW"/>
</dbReference>
<comment type="caution">
    <text evidence="10">The sequence shown here is derived from an EMBL/GenBank/DDBJ whole genome shotgun (WGS) entry which is preliminary data.</text>
</comment>
<evidence type="ECO:0000256" key="4">
    <source>
        <dbReference type="ARBA" id="ARBA00023125"/>
    </source>
</evidence>
<dbReference type="InterPro" id="IPR044607">
    <property type="entry name" value="RKD-like"/>
</dbReference>